<dbReference type="EMBL" id="JARKIB010000392">
    <property type="protein sequence ID" value="KAJ7711588.1"/>
    <property type="molecule type" value="Genomic_DNA"/>
</dbReference>
<name>A0AAD7MD67_9AGAR</name>
<comment type="caution">
    <text evidence="1">The sequence shown here is derived from an EMBL/GenBank/DDBJ whole genome shotgun (WGS) entry which is preliminary data.</text>
</comment>
<protein>
    <submittedName>
        <fullName evidence="1">Uncharacterized protein</fullName>
    </submittedName>
</protein>
<evidence type="ECO:0000313" key="2">
    <source>
        <dbReference type="Proteomes" id="UP001215598"/>
    </source>
</evidence>
<dbReference type="AlphaFoldDB" id="A0AAD7MD67"/>
<sequence>MMELFSSIIIPDLRSLAANRQDFEKISCSILLTGFSEDDIFEMVPSLAVHRALIKKSADPSSVRVAALVQALCTGLEFGHIILENQTLIEIITGTFSSPNSVLISTTWVLDFTAKMFEPLRYSAPETGYHSLGRLDQIYQAVDAAKTANMRVQSGTKKKG</sequence>
<dbReference type="Proteomes" id="UP001215598">
    <property type="component" value="Unassembled WGS sequence"/>
</dbReference>
<reference evidence="1" key="1">
    <citation type="submission" date="2023-03" db="EMBL/GenBank/DDBJ databases">
        <title>Massive genome expansion in bonnet fungi (Mycena s.s.) driven by repeated elements and novel gene families across ecological guilds.</title>
        <authorList>
            <consortium name="Lawrence Berkeley National Laboratory"/>
            <person name="Harder C.B."/>
            <person name="Miyauchi S."/>
            <person name="Viragh M."/>
            <person name="Kuo A."/>
            <person name="Thoen E."/>
            <person name="Andreopoulos B."/>
            <person name="Lu D."/>
            <person name="Skrede I."/>
            <person name="Drula E."/>
            <person name="Henrissat B."/>
            <person name="Morin E."/>
            <person name="Kohler A."/>
            <person name="Barry K."/>
            <person name="LaButti K."/>
            <person name="Morin E."/>
            <person name="Salamov A."/>
            <person name="Lipzen A."/>
            <person name="Mereny Z."/>
            <person name="Hegedus B."/>
            <person name="Baldrian P."/>
            <person name="Stursova M."/>
            <person name="Weitz H."/>
            <person name="Taylor A."/>
            <person name="Grigoriev I.V."/>
            <person name="Nagy L.G."/>
            <person name="Martin F."/>
            <person name="Kauserud H."/>
        </authorList>
    </citation>
    <scope>NUCLEOTIDE SEQUENCE</scope>
    <source>
        <strain evidence="1">CBHHK182m</strain>
    </source>
</reference>
<gene>
    <name evidence="1" type="ORF">B0H16DRAFT_1480245</name>
</gene>
<evidence type="ECO:0000313" key="1">
    <source>
        <dbReference type="EMBL" id="KAJ7711588.1"/>
    </source>
</evidence>
<organism evidence="1 2">
    <name type="scientific">Mycena metata</name>
    <dbReference type="NCBI Taxonomy" id="1033252"/>
    <lineage>
        <taxon>Eukaryota</taxon>
        <taxon>Fungi</taxon>
        <taxon>Dikarya</taxon>
        <taxon>Basidiomycota</taxon>
        <taxon>Agaricomycotina</taxon>
        <taxon>Agaricomycetes</taxon>
        <taxon>Agaricomycetidae</taxon>
        <taxon>Agaricales</taxon>
        <taxon>Marasmiineae</taxon>
        <taxon>Mycenaceae</taxon>
        <taxon>Mycena</taxon>
    </lineage>
</organism>
<proteinExistence type="predicted"/>
<keyword evidence="2" id="KW-1185">Reference proteome</keyword>
<accession>A0AAD7MD67</accession>